<evidence type="ECO:0000256" key="4">
    <source>
        <dbReference type="ARBA" id="ARBA00022729"/>
    </source>
</evidence>
<keyword evidence="3" id="KW-0808">Transferase</keyword>
<keyword evidence="11" id="KW-1133">Transmembrane helix</keyword>
<evidence type="ECO:0000256" key="1">
    <source>
        <dbReference type="ARBA" id="ARBA00004479"/>
    </source>
</evidence>
<evidence type="ECO:0000256" key="10">
    <source>
        <dbReference type="PROSITE-ProRule" id="PRU10141"/>
    </source>
</evidence>
<dbReference type="CDD" id="cd14066">
    <property type="entry name" value="STKc_IRAK"/>
    <property type="match status" value="1"/>
</dbReference>
<dbReference type="SUPFAM" id="SSF56112">
    <property type="entry name" value="Protein kinase-like (PK-like)"/>
    <property type="match status" value="1"/>
</dbReference>
<keyword evidence="5 10" id="KW-0547">Nucleotide-binding</keyword>
<dbReference type="PROSITE" id="PS50011">
    <property type="entry name" value="PROTEIN_KINASE_DOM"/>
    <property type="match status" value="1"/>
</dbReference>
<keyword evidence="11" id="KW-0812">Transmembrane</keyword>
<reference evidence="14" key="2">
    <citation type="submission" date="2020-10" db="EMBL/GenBank/DDBJ databases">
        <authorList>
            <person name="Cooper E.A."/>
            <person name="Brenton Z.W."/>
            <person name="Flinn B.S."/>
            <person name="Jenkins J."/>
            <person name="Shu S."/>
            <person name="Flowers D."/>
            <person name="Luo F."/>
            <person name="Wang Y."/>
            <person name="Xia P."/>
            <person name="Barry K."/>
            <person name="Daum C."/>
            <person name="Lipzen A."/>
            <person name="Yoshinaga Y."/>
            <person name="Schmutz J."/>
            <person name="Saski C."/>
            <person name="Vermerris W."/>
            <person name="Kresovich S."/>
        </authorList>
    </citation>
    <scope>NUCLEOTIDE SEQUENCE</scope>
</reference>
<dbReference type="Gene3D" id="2.10.25.10">
    <property type="entry name" value="Laminin"/>
    <property type="match status" value="2"/>
</dbReference>
<dbReference type="GO" id="GO:0005524">
    <property type="term" value="F:ATP binding"/>
    <property type="evidence" value="ECO:0007669"/>
    <property type="project" value="UniProtKB-UniRule"/>
</dbReference>
<gene>
    <name evidence="14" type="ORF">BDA96_08G189200</name>
</gene>
<keyword evidence="6" id="KW-0418">Kinase</keyword>
<dbReference type="FunFam" id="2.10.25.10:FF:000704">
    <property type="entry name" value="Os12g0614800 protein"/>
    <property type="match status" value="1"/>
</dbReference>
<protein>
    <recommendedName>
        <fullName evidence="13">Protein kinase domain-containing protein</fullName>
    </recommendedName>
</protein>
<dbReference type="PANTHER" id="PTHR27005">
    <property type="entry name" value="WALL-ASSOCIATED RECEPTOR KINASE-LIKE 21"/>
    <property type="match status" value="1"/>
</dbReference>
<dbReference type="Pfam" id="PF07714">
    <property type="entry name" value="PK_Tyr_Ser-Thr"/>
    <property type="match status" value="1"/>
</dbReference>
<organism evidence="14 15">
    <name type="scientific">Sorghum bicolor</name>
    <name type="common">Sorghum</name>
    <name type="synonym">Sorghum vulgare</name>
    <dbReference type="NCBI Taxonomy" id="4558"/>
    <lineage>
        <taxon>Eukaryota</taxon>
        <taxon>Viridiplantae</taxon>
        <taxon>Streptophyta</taxon>
        <taxon>Embryophyta</taxon>
        <taxon>Tracheophyta</taxon>
        <taxon>Spermatophyta</taxon>
        <taxon>Magnoliopsida</taxon>
        <taxon>Liliopsida</taxon>
        <taxon>Poales</taxon>
        <taxon>Poaceae</taxon>
        <taxon>PACMAD clade</taxon>
        <taxon>Panicoideae</taxon>
        <taxon>Andropogonodae</taxon>
        <taxon>Andropogoneae</taxon>
        <taxon>Sorghinae</taxon>
        <taxon>Sorghum</taxon>
    </lineage>
</organism>
<dbReference type="Gene3D" id="1.10.510.10">
    <property type="entry name" value="Transferase(Phosphotransferase) domain 1"/>
    <property type="match status" value="1"/>
</dbReference>
<dbReference type="Proteomes" id="UP000807115">
    <property type="component" value="Chromosome 8"/>
</dbReference>
<dbReference type="InterPro" id="IPR001881">
    <property type="entry name" value="EGF-like_Ca-bd_dom"/>
</dbReference>
<feature type="signal peptide" evidence="12">
    <location>
        <begin position="1"/>
        <end position="22"/>
    </location>
</feature>
<dbReference type="Pfam" id="PF13947">
    <property type="entry name" value="GUB_WAK_bind"/>
    <property type="match status" value="1"/>
</dbReference>
<dbReference type="InterPro" id="IPR011009">
    <property type="entry name" value="Kinase-like_dom_sf"/>
</dbReference>
<comment type="subcellular location">
    <subcellularLocation>
        <location evidence="1">Membrane</location>
        <topology evidence="1">Single-pass type I membrane protein</topology>
    </subcellularLocation>
</comment>
<evidence type="ECO:0000256" key="2">
    <source>
        <dbReference type="ARBA" id="ARBA00022527"/>
    </source>
</evidence>
<dbReference type="PANTHER" id="PTHR27005:SF165">
    <property type="entry name" value="OS03G0642600 PROTEIN"/>
    <property type="match status" value="1"/>
</dbReference>
<accession>A0A921QHM5</accession>
<dbReference type="SMART" id="SM00181">
    <property type="entry name" value="EGF"/>
    <property type="match status" value="2"/>
</dbReference>
<feature type="domain" description="Protein kinase" evidence="13">
    <location>
        <begin position="431"/>
        <end position="704"/>
    </location>
</feature>
<dbReference type="CDD" id="cd00054">
    <property type="entry name" value="EGF_CA"/>
    <property type="match status" value="1"/>
</dbReference>
<dbReference type="GO" id="GO:0016020">
    <property type="term" value="C:membrane"/>
    <property type="evidence" value="ECO:0007669"/>
    <property type="project" value="UniProtKB-SubCell"/>
</dbReference>
<evidence type="ECO:0000256" key="3">
    <source>
        <dbReference type="ARBA" id="ARBA00022679"/>
    </source>
</evidence>
<keyword evidence="9" id="KW-0325">Glycoprotein</keyword>
<evidence type="ECO:0000256" key="9">
    <source>
        <dbReference type="ARBA" id="ARBA00023180"/>
    </source>
</evidence>
<name>A0A921QHM5_SORBI</name>
<evidence type="ECO:0000256" key="8">
    <source>
        <dbReference type="ARBA" id="ARBA00023157"/>
    </source>
</evidence>
<evidence type="ECO:0000256" key="12">
    <source>
        <dbReference type="SAM" id="SignalP"/>
    </source>
</evidence>
<feature type="binding site" evidence="10">
    <location>
        <position position="460"/>
    </location>
    <ligand>
        <name>ATP</name>
        <dbReference type="ChEBI" id="CHEBI:30616"/>
    </ligand>
</feature>
<keyword evidence="11" id="KW-0472">Membrane</keyword>
<sequence>MEEALILLVLITFMVTVPDTSSGLAISLPGCPDKCGNVSIPYPFGIGDGCAAGNLNRYFAVTCKDSFQPPRPMIGDPSSAVEVIDISLELGEVRVYGDVSYYCFTSNTTISDNNTAGFSLENTPFIPSTRNCFMAIGCNTLGFIGGNTHSNSDIYVTGCYSYCQGINSTSDGAPCTGMGCCETTISPNLTNFAALLYNQSSVWSFNPCFYSMVVEDGWYSFRRQDLVGHLRFIKERAKRGVPVVSDWAIRNGSCPKDGAKAPKDYACVSTNSYCVSASNGLGYLCNCSQGYEGNPYLSGGCQDIDECKLRKQDLKYKELYPCENGVCHNTQGGYICKCRIGTRSDGTNSGCRPVLRQAEQVAIGLCAGAVVVVSLTCLLVMKLQRNKHRRDKDDYFKQNGGLKLYDEMRSRQVDTIHILTEKEIKKATDNFSEDHVLGCGGHGMVYRGTLHDNKEVAIKKSKIINDDSREEFVNEIIVLSQINHRNIVRLLGCCLEVDVPMLVYEFISNGTLFEFLHGTDARIPIPLDLRLNIATQSAEALAYIHSSTSHTILHGDVKSLNILLDNEYNAKVSDFGASALKPMDKNDFIMLIQGTLGYIDPESFVSHCLTDKSDVYSFGVVLLEIMTRKKAIYIDSSNEQKALSYTFMLMFHQNKLQDILDTEIVDDEVMIVLKKLAQLIMHCLSPKGDERPTMKEVAERLQMLRRLQTQLVTKANPIQEHYSYRVPLVSVPSDETGMLED</sequence>
<evidence type="ECO:0000256" key="11">
    <source>
        <dbReference type="SAM" id="Phobius"/>
    </source>
</evidence>
<evidence type="ECO:0000259" key="13">
    <source>
        <dbReference type="PROSITE" id="PS50011"/>
    </source>
</evidence>
<dbReference type="FunFam" id="1.10.510.10:FF:000084">
    <property type="entry name" value="Wall-associated receptor kinase 2"/>
    <property type="match status" value="1"/>
</dbReference>
<evidence type="ECO:0000313" key="14">
    <source>
        <dbReference type="EMBL" id="KAG0521761.1"/>
    </source>
</evidence>
<dbReference type="InterPro" id="IPR017441">
    <property type="entry name" value="Protein_kinase_ATP_BS"/>
</dbReference>
<dbReference type="InterPro" id="IPR045274">
    <property type="entry name" value="WAK-like"/>
</dbReference>
<feature type="transmembrane region" description="Helical" evidence="11">
    <location>
        <begin position="361"/>
        <end position="381"/>
    </location>
</feature>
<dbReference type="SUPFAM" id="SSF57196">
    <property type="entry name" value="EGF/Laminin"/>
    <property type="match status" value="1"/>
</dbReference>
<evidence type="ECO:0000256" key="7">
    <source>
        <dbReference type="ARBA" id="ARBA00022840"/>
    </source>
</evidence>
<dbReference type="Gene3D" id="3.30.200.20">
    <property type="entry name" value="Phosphorylase Kinase, domain 1"/>
    <property type="match status" value="1"/>
</dbReference>
<dbReference type="EMBL" id="CM027687">
    <property type="protein sequence ID" value="KAG0521761.1"/>
    <property type="molecule type" value="Genomic_DNA"/>
</dbReference>
<dbReference type="PROSITE" id="PS01187">
    <property type="entry name" value="EGF_CA"/>
    <property type="match status" value="1"/>
</dbReference>
<dbReference type="InterPro" id="IPR001245">
    <property type="entry name" value="Ser-Thr/Tyr_kinase_cat_dom"/>
</dbReference>
<keyword evidence="2" id="KW-0723">Serine/threonine-protein kinase</keyword>
<dbReference type="SMART" id="SM00179">
    <property type="entry name" value="EGF_CA"/>
    <property type="match status" value="1"/>
</dbReference>
<dbReference type="PROSITE" id="PS00107">
    <property type="entry name" value="PROTEIN_KINASE_ATP"/>
    <property type="match status" value="1"/>
</dbReference>
<keyword evidence="8" id="KW-1015">Disulfide bond</keyword>
<keyword evidence="4 12" id="KW-0732">Signal</keyword>
<dbReference type="FunFam" id="3.30.200.20:FF:000708">
    <property type="entry name" value="Protein kinase superfamily protein"/>
    <property type="match status" value="1"/>
</dbReference>
<keyword evidence="7 10" id="KW-0067">ATP-binding</keyword>
<evidence type="ECO:0000256" key="6">
    <source>
        <dbReference type="ARBA" id="ARBA00022777"/>
    </source>
</evidence>
<feature type="chain" id="PRO_5037757613" description="Protein kinase domain-containing protein" evidence="12">
    <location>
        <begin position="23"/>
        <end position="741"/>
    </location>
</feature>
<dbReference type="GO" id="GO:0004674">
    <property type="term" value="F:protein serine/threonine kinase activity"/>
    <property type="evidence" value="ECO:0007669"/>
    <property type="project" value="UniProtKB-KW"/>
</dbReference>
<dbReference type="InterPro" id="IPR000719">
    <property type="entry name" value="Prot_kinase_dom"/>
</dbReference>
<proteinExistence type="predicted"/>
<dbReference type="InterPro" id="IPR000742">
    <property type="entry name" value="EGF"/>
</dbReference>
<evidence type="ECO:0000313" key="15">
    <source>
        <dbReference type="Proteomes" id="UP000807115"/>
    </source>
</evidence>
<evidence type="ECO:0000256" key="5">
    <source>
        <dbReference type="ARBA" id="ARBA00022741"/>
    </source>
</evidence>
<reference evidence="14" key="1">
    <citation type="journal article" date="2019" name="BMC Genomics">
        <title>A new reference genome for Sorghum bicolor reveals high levels of sequence similarity between sweet and grain genotypes: implications for the genetics of sugar metabolism.</title>
        <authorList>
            <person name="Cooper E.A."/>
            <person name="Brenton Z.W."/>
            <person name="Flinn B.S."/>
            <person name="Jenkins J."/>
            <person name="Shu S."/>
            <person name="Flowers D."/>
            <person name="Luo F."/>
            <person name="Wang Y."/>
            <person name="Xia P."/>
            <person name="Barry K."/>
            <person name="Daum C."/>
            <person name="Lipzen A."/>
            <person name="Yoshinaga Y."/>
            <person name="Schmutz J."/>
            <person name="Saski C."/>
            <person name="Vermerris W."/>
            <person name="Kresovich S."/>
        </authorList>
    </citation>
    <scope>NUCLEOTIDE SEQUENCE</scope>
</reference>
<dbReference type="PROSITE" id="PS00108">
    <property type="entry name" value="PROTEIN_KINASE_ST"/>
    <property type="match status" value="1"/>
</dbReference>
<comment type="caution">
    <text evidence="14">The sequence shown here is derived from an EMBL/GenBank/DDBJ whole genome shotgun (WGS) entry which is preliminary data.</text>
</comment>
<dbReference type="InterPro" id="IPR008271">
    <property type="entry name" value="Ser/Thr_kinase_AS"/>
</dbReference>
<dbReference type="GO" id="GO:0005509">
    <property type="term" value="F:calcium ion binding"/>
    <property type="evidence" value="ECO:0007669"/>
    <property type="project" value="InterPro"/>
</dbReference>
<dbReference type="InterPro" id="IPR025287">
    <property type="entry name" value="WAK_GUB"/>
</dbReference>
<dbReference type="AlphaFoldDB" id="A0A921QHM5"/>
<dbReference type="SMART" id="SM00220">
    <property type="entry name" value="S_TKc"/>
    <property type="match status" value="1"/>
</dbReference>
<dbReference type="InterPro" id="IPR018097">
    <property type="entry name" value="EGF_Ca-bd_CS"/>
</dbReference>
<dbReference type="GO" id="GO:0007166">
    <property type="term" value="P:cell surface receptor signaling pathway"/>
    <property type="evidence" value="ECO:0007669"/>
    <property type="project" value="InterPro"/>
</dbReference>
<dbReference type="GO" id="GO:0030247">
    <property type="term" value="F:polysaccharide binding"/>
    <property type="evidence" value="ECO:0007669"/>
    <property type="project" value="InterPro"/>
</dbReference>